<keyword evidence="3" id="KW-0804">Transcription</keyword>
<dbReference type="Gene3D" id="1.10.260.40">
    <property type="entry name" value="lambda repressor-like DNA-binding domains"/>
    <property type="match status" value="1"/>
</dbReference>
<dbReference type="CDD" id="cd01392">
    <property type="entry name" value="HTH_LacI"/>
    <property type="match status" value="1"/>
</dbReference>
<evidence type="ECO:0000313" key="5">
    <source>
        <dbReference type="EMBL" id="EAQ96833.1"/>
    </source>
</evidence>
<proteinExistence type="predicted"/>
<dbReference type="GO" id="GO:0000976">
    <property type="term" value="F:transcription cis-regulatory region binding"/>
    <property type="evidence" value="ECO:0007669"/>
    <property type="project" value="TreeGrafter"/>
</dbReference>
<dbReference type="RefSeq" id="WP_008294648.1">
    <property type="nucleotide sequence ID" value="NZ_CM002299.1"/>
</dbReference>
<dbReference type="Pfam" id="PF13377">
    <property type="entry name" value="Peripla_BP_3"/>
    <property type="match status" value="1"/>
</dbReference>
<dbReference type="PANTHER" id="PTHR30146">
    <property type="entry name" value="LACI-RELATED TRANSCRIPTIONAL REPRESSOR"/>
    <property type="match status" value="1"/>
</dbReference>
<gene>
    <name evidence="5" type="ORF">KT71_11049</name>
</gene>
<comment type="caution">
    <text evidence="5">The sequence shown here is derived from an EMBL/GenBank/DDBJ whole genome shotgun (WGS) entry which is preliminary data.</text>
</comment>
<sequence>MNSGRRKKIANLQDLADLAQVSRATASRALNNNPRIALETRQRLQALAHEHGYSINRRARDLRLQRNSVVSVVFMLDIRSQQNMSDLFFLDMLGGIADALAAKDYDLLLAHAPVIDAAKLADGRAMTQSDGIIFIGQERQHAQLNELADSNRPMVVWGHPVPDKRYVVVGSDNYNGGNQATRHLIDTGRKRIAFFGNTANPENAARFEGYRSALCDRGIAFDPSLHFDVPFTMESARDTITQLLSERTDFDAVVCVSDVVALAAISAVQRQGLSVPNDIAVTGYDDIGLAAYSSPTLTTVRQDIGRAGELLVETLLRMINGEACGDTALTTELVVRESTGQAQSS</sequence>
<protein>
    <submittedName>
        <fullName evidence="5">Transcriptional regulator, LacI family</fullName>
    </submittedName>
</protein>
<dbReference type="InterPro" id="IPR000843">
    <property type="entry name" value="HTH_LacI"/>
</dbReference>
<dbReference type="EMBL" id="AAOA02000003">
    <property type="protein sequence ID" value="EAQ96833.1"/>
    <property type="molecule type" value="Genomic_DNA"/>
</dbReference>
<evidence type="ECO:0000256" key="3">
    <source>
        <dbReference type="ARBA" id="ARBA00023163"/>
    </source>
</evidence>
<organism evidence="5 6">
    <name type="scientific">Congregibacter litoralis KT71</name>
    <dbReference type="NCBI Taxonomy" id="314285"/>
    <lineage>
        <taxon>Bacteria</taxon>
        <taxon>Pseudomonadati</taxon>
        <taxon>Pseudomonadota</taxon>
        <taxon>Gammaproteobacteria</taxon>
        <taxon>Cellvibrionales</taxon>
        <taxon>Halieaceae</taxon>
        <taxon>Congregibacter</taxon>
    </lineage>
</organism>
<name>A4AAW1_9GAMM</name>
<dbReference type="InterPro" id="IPR028082">
    <property type="entry name" value="Peripla_BP_I"/>
</dbReference>
<dbReference type="eggNOG" id="COG1609">
    <property type="taxonomic scope" value="Bacteria"/>
</dbReference>
<evidence type="ECO:0000256" key="1">
    <source>
        <dbReference type="ARBA" id="ARBA00023015"/>
    </source>
</evidence>
<dbReference type="AlphaFoldDB" id="A4AAW1"/>
<dbReference type="PANTHER" id="PTHR30146:SF120">
    <property type="entry name" value="ALANINE RACEMASE"/>
    <property type="match status" value="1"/>
</dbReference>
<evidence type="ECO:0000256" key="2">
    <source>
        <dbReference type="ARBA" id="ARBA00023125"/>
    </source>
</evidence>
<dbReference type="Proteomes" id="UP000019205">
    <property type="component" value="Chromosome"/>
</dbReference>
<dbReference type="PROSITE" id="PS50932">
    <property type="entry name" value="HTH_LACI_2"/>
    <property type="match status" value="1"/>
</dbReference>
<accession>A4AAW1</accession>
<keyword evidence="6" id="KW-1185">Reference proteome</keyword>
<evidence type="ECO:0000313" key="6">
    <source>
        <dbReference type="Proteomes" id="UP000019205"/>
    </source>
</evidence>
<feature type="domain" description="HTH lacI-type" evidence="4">
    <location>
        <begin position="10"/>
        <end position="64"/>
    </location>
</feature>
<keyword evidence="2" id="KW-0238">DNA-binding</keyword>
<keyword evidence="1" id="KW-0805">Transcription regulation</keyword>
<dbReference type="SUPFAM" id="SSF53822">
    <property type="entry name" value="Periplasmic binding protein-like I"/>
    <property type="match status" value="1"/>
</dbReference>
<dbReference type="PROSITE" id="PS00356">
    <property type="entry name" value="HTH_LACI_1"/>
    <property type="match status" value="1"/>
</dbReference>
<dbReference type="InterPro" id="IPR046335">
    <property type="entry name" value="LacI/GalR-like_sensor"/>
</dbReference>
<dbReference type="Pfam" id="PF00356">
    <property type="entry name" value="LacI"/>
    <property type="match status" value="1"/>
</dbReference>
<dbReference type="GO" id="GO:0003700">
    <property type="term" value="F:DNA-binding transcription factor activity"/>
    <property type="evidence" value="ECO:0007669"/>
    <property type="project" value="TreeGrafter"/>
</dbReference>
<dbReference type="SUPFAM" id="SSF47413">
    <property type="entry name" value="lambda repressor-like DNA-binding domains"/>
    <property type="match status" value="1"/>
</dbReference>
<evidence type="ECO:0000259" key="4">
    <source>
        <dbReference type="PROSITE" id="PS50932"/>
    </source>
</evidence>
<reference evidence="5 6" key="2">
    <citation type="journal article" date="2009" name="PLoS ONE">
        <title>The photosynthetic apparatus and its regulation in the aerobic gammaproteobacterium Congregibacter litoralis gen. nov., sp. nov.</title>
        <authorList>
            <person name="Spring S."/>
            <person name="Lunsdorf H."/>
            <person name="Fuchs B.M."/>
            <person name="Tindall B.J."/>
        </authorList>
    </citation>
    <scope>NUCLEOTIDE SEQUENCE [LARGE SCALE GENOMIC DNA]</scope>
    <source>
        <strain evidence="5">KT71</strain>
    </source>
</reference>
<dbReference type="HOGENOM" id="CLU_037628_6_2_6"/>
<dbReference type="STRING" id="314285.KT71_11049"/>
<dbReference type="SMART" id="SM00354">
    <property type="entry name" value="HTH_LACI"/>
    <property type="match status" value="1"/>
</dbReference>
<reference evidence="5 6" key="1">
    <citation type="journal article" date="2007" name="Proc. Natl. Acad. Sci. U.S.A.">
        <title>Characterization of a marine gammaproteobacterium capable of aerobic anoxygenic photosynthesis.</title>
        <authorList>
            <person name="Fuchs B.M."/>
            <person name="Spring S."/>
            <person name="Teeling H."/>
            <person name="Quast C."/>
            <person name="Wulf J."/>
            <person name="Schattenhofer M."/>
            <person name="Yan S."/>
            <person name="Ferriera S."/>
            <person name="Johnson J."/>
            <person name="Glockner F.O."/>
            <person name="Amann R."/>
        </authorList>
    </citation>
    <scope>NUCLEOTIDE SEQUENCE [LARGE SCALE GENOMIC DNA]</scope>
    <source>
        <strain evidence="5">KT71</strain>
    </source>
</reference>
<dbReference type="Gene3D" id="3.40.50.2300">
    <property type="match status" value="2"/>
</dbReference>
<dbReference type="InterPro" id="IPR010982">
    <property type="entry name" value="Lambda_DNA-bd_dom_sf"/>
</dbReference>